<feature type="region of interest" description="Disordered" evidence="1">
    <location>
        <begin position="245"/>
        <end position="282"/>
    </location>
</feature>
<dbReference type="AlphaFoldDB" id="A0A9P0G5U8"/>
<sequence length="282" mass="31425">MLSIFFCGKVLYEIGPESRKVKTNMSDKTWVMHFPYNKDGKLVIRTAYISTFKNAASSYKGEDLDTKIVLTIKQASLLAVQVLGKICTKAAKEIEPKILLTPLAGAVFSKDDIDKLSKDLKVDLHTVVRVVNKSCQSGAHYLDESDIHVACVAAITATKAMTNKQLRFSKIKKTMKQFTAAGKHFNPDTFKIYAQRSNCGLPEELMPEKLIEDFDAYRELAAKEARAFRENARKLQEEEEAKIAAAEKEKEEAERAKLLARPVTSSSSTSVLPAGDKTDKNK</sequence>
<evidence type="ECO:0000313" key="3">
    <source>
        <dbReference type="Proteomes" id="UP001152759"/>
    </source>
</evidence>
<accession>A0A9P0G5U8</accession>
<dbReference type="Proteomes" id="UP001152759">
    <property type="component" value="Chromosome 7"/>
</dbReference>
<reference evidence="2" key="1">
    <citation type="submission" date="2021-12" db="EMBL/GenBank/DDBJ databases">
        <authorList>
            <person name="King R."/>
        </authorList>
    </citation>
    <scope>NUCLEOTIDE SEQUENCE</scope>
</reference>
<keyword evidence="3" id="KW-1185">Reference proteome</keyword>
<feature type="compositionally biased region" description="Basic and acidic residues" evidence="1">
    <location>
        <begin position="245"/>
        <end position="257"/>
    </location>
</feature>
<evidence type="ECO:0000256" key="1">
    <source>
        <dbReference type="SAM" id="MobiDB-lite"/>
    </source>
</evidence>
<name>A0A9P0G5U8_BEMTA</name>
<protein>
    <submittedName>
        <fullName evidence="2">Uncharacterized protein</fullName>
    </submittedName>
</protein>
<organism evidence="2 3">
    <name type="scientific">Bemisia tabaci</name>
    <name type="common">Sweetpotato whitefly</name>
    <name type="synonym">Aleurodes tabaci</name>
    <dbReference type="NCBI Taxonomy" id="7038"/>
    <lineage>
        <taxon>Eukaryota</taxon>
        <taxon>Metazoa</taxon>
        <taxon>Ecdysozoa</taxon>
        <taxon>Arthropoda</taxon>
        <taxon>Hexapoda</taxon>
        <taxon>Insecta</taxon>
        <taxon>Pterygota</taxon>
        <taxon>Neoptera</taxon>
        <taxon>Paraneoptera</taxon>
        <taxon>Hemiptera</taxon>
        <taxon>Sternorrhyncha</taxon>
        <taxon>Aleyrodoidea</taxon>
        <taxon>Aleyrodidae</taxon>
        <taxon>Aleyrodinae</taxon>
        <taxon>Bemisia</taxon>
    </lineage>
</organism>
<proteinExistence type="predicted"/>
<evidence type="ECO:0000313" key="2">
    <source>
        <dbReference type="EMBL" id="CAH0775302.1"/>
    </source>
</evidence>
<dbReference type="EMBL" id="OU963868">
    <property type="protein sequence ID" value="CAH0775302.1"/>
    <property type="molecule type" value="Genomic_DNA"/>
</dbReference>
<gene>
    <name evidence="2" type="ORF">BEMITA_LOCUS11536</name>
</gene>